<dbReference type="InterPro" id="IPR029016">
    <property type="entry name" value="GAF-like_dom_sf"/>
</dbReference>
<dbReference type="InterPro" id="IPR009057">
    <property type="entry name" value="Homeodomain-like_sf"/>
</dbReference>
<accession>A0A848NBM5</accession>
<name>A0A848NBM5_9BURK</name>
<dbReference type="AlphaFoldDB" id="A0A848NBM5"/>
<dbReference type="FunFam" id="3.40.50.300:FF:000006">
    <property type="entry name" value="DNA-binding transcriptional regulator NtrC"/>
    <property type="match status" value="1"/>
</dbReference>
<dbReference type="GO" id="GO:0006355">
    <property type="term" value="P:regulation of DNA-templated transcription"/>
    <property type="evidence" value="ECO:0007669"/>
    <property type="project" value="InterPro"/>
</dbReference>
<evidence type="ECO:0000256" key="3">
    <source>
        <dbReference type="ARBA" id="ARBA00023015"/>
    </source>
</evidence>
<dbReference type="PROSITE" id="PS00676">
    <property type="entry name" value="SIGMA54_INTERACT_2"/>
    <property type="match status" value="1"/>
</dbReference>
<feature type="region of interest" description="Disordered" evidence="6">
    <location>
        <begin position="273"/>
        <end position="292"/>
    </location>
</feature>
<evidence type="ECO:0000313" key="8">
    <source>
        <dbReference type="EMBL" id="NMU88290.1"/>
    </source>
</evidence>
<dbReference type="PANTHER" id="PTHR32071:SF77">
    <property type="entry name" value="TRANSCRIPTIONAL REGULATORY PROTEIN"/>
    <property type="match status" value="1"/>
</dbReference>
<dbReference type="RefSeq" id="WP_116522238.1">
    <property type="nucleotide sequence ID" value="NZ_JABBZE010000001.1"/>
</dbReference>
<dbReference type="SUPFAM" id="SSF52540">
    <property type="entry name" value="P-loop containing nucleoside triphosphate hydrolases"/>
    <property type="match status" value="1"/>
</dbReference>
<dbReference type="InterPro" id="IPR002078">
    <property type="entry name" value="Sigma_54_int"/>
</dbReference>
<dbReference type="CDD" id="cd00009">
    <property type="entry name" value="AAA"/>
    <property type="match status" value="1"/>
</dbReference>
<dbReference type="Pfam" id="PF02954">
    <property type="entry name" value="HTH_8"/>
    <property type="match status" value="1"/>
</dbReference>
<sequence>MAPTTTYRERPSFTSEDLTADGLAAAIAADHALIGYAVASVENTYELVEGSGSAVAVVNRDGTILFSRSDPGLCDIEGRSIFEPGTCWRESCRGTNAISCALSQREGVCIRGEDHQTSDYHEYCTYAAPIFGAQGEVVGLLAVLTKCGAAQLHTLGFIKTIAILVENRMLAGEMPDRLTLFFHTNPSNVGTIKQCIAAFDAQGILVGTNSTARSFFKIVSPHTQLTFGMLFSLPFQDLKKMWTQERTDSFSLSLWDGRSVNVALNRRVCTAHGPGVKDKNASEHEGNPVRAPGRAKKLEFSELLLEDLDIGDAQVHRAIEKASRIIGLDLPLMVEGESGVGKEMFTRAFHNSGPRRAGPFVAVNCAAIPEQLIESELFGYEEGAFTGARRRGQQGRIAQANGGTLFLDEIGDMPLPLQGRLLRVLQDRQVFPLGSGRAVPVNFSIICATHRDLKQEIREHRFREDLYYRLNGLRIVLPALRMRTDLFELVQLLAAAEGNGREVTVSDDVMEIFRKATWPGNIRQLQMTLRTAIALAAGADVVRKEHLPDEFLSETLTGAHKIDVVMPAAESSPMMGEGSLAKVQSLAIRRAVEQANGNISEAARILGVNRKTIYRRMAIPDGE</sequence>
<feature type="domain" description="Sigma-54 factor interaction" evidence="7">
    <location>
        <begin position="315"/>
        <end position="534"/>
    </location>
</feature>
<evidence type="ECO:0000256" key="4">
    <source>
        <dbReference type="ARBA" id="ARBA00023125"/>
    </source>
</evidence>
<dbReference type="Gene3D" id="3.40.50.300">
    <property type="entry name" value="P-loop containing nucleotide triphosphate hydrolases"/>
    <property type="match status" value="1"/>
</dbReference>
<dbReference type="GO" id="GO:0043565">
    <property type="term" value="F:sequence-specific DNA binding"/>
    <property type="evidence" value="ECO:0007669"/>
    <property type="project" value="InterPro"/>
</dbReference>
<dbReference type="Gene3D" id="3.30.450.40">
    <property type="match status" value="1"/>
</dbReference>
<protein>
    <submittedName>
        <fullName evidence="8">Sigma-54-dependent Fis family transcriptional regulator</fullName>
    </submittedName>
</protein>
<dbReference type="Pfam" id="PF00158">
    <property type="entry name" value="Sigma54_activat"/>
    <property type="match status" value="1"/>
</dbReference>
<dbReference type="InterPro" id="IPR058031">
    <property type="entry name" value="AAA_lid_NorR"/>
</dbReference>
<dbReference type="SUPFAM" id="SSF46689">
    <property type="entry name" value="Homeodomain-like"/>
    <property type="match status" value="1"/>
</dbReference>
<dbReference type="InterPro" id="IPR025662">
    <property type="entry name" value="Sigma_54_int_dom_ATP-bd_1"/>
</dbReference>
<proteinExistence type="predicted"/>
<dbReference type="PRINTS" id="PR01590">
    <property type="entry name" value="HTHFIS"/>
</dbReference>
<dbReference type="GO" id="GO:0005524">
    <property type="term" value="F:ATP binding"/>
    <property type="evidence" value="ECO:0007669"/>
    <property type="project" value="UniProtKB-KW"/>
</dbReference>
<gene>
    <name evidence="8" type="ORF">HGQ98_00090</name>
</gene>
<keyword evidence="3" id="KW-0805">Transcription regulation</keyword>
<keyword evidence="4" id="KW-0238">DNA-binding</keyword>
<keyword evidence="5" id="KW-0804">Transcription</keyword>
<dbReference type="InterPro" id="IPR003018">
    <property type="entry name" value="GAF"/>
</dbReference>
<evidence type="ECO:0000313" key="9">
    <source>
        <dbReference type="Proteomes" id="UP000542405"/>
    </source>
</evidence>
<evidence type="ECO:0000256" key="2">
    <source>
        <dbReference type="ARBA" id="ARBA00022840"/>
    </source>
</evidence>
<comment type="caution">
    <text evidence="8">The sequence shown here is derived from an EMBL/GenBank/DDBJ whole genome shotgun (WGS) entry which is preliminary data.</text>
</comment>
<evidence type="ECO:0000259" key="7">
    <source>
        <dbReference type="PROSITE" id="PS50045"/>
    </source>
</evidence>
<feature type="compositionally biased region" description="Basic and acidic residues" evidence="6">
    <location>
        <begin position="275"/>
        <end position="287"/>
    </location>
</feature>
<dbReference type="InterPro" id="IPR025943">
    <property type="entry name" value="Sigma_54_int_dom_ATP-bd_2"/>
</dbReference>
<dbReference type="Gene3D" id="1.10.8.60">
    <property type="match status" value="1"/>
</dbReference>
<keyword evidence="2" id="KW-0067">ATP-binding</keyword>
<dbReference type="Proteomes" id="UP000542405">
    <property type="component" value="Unassembled WGS sequence"/>
</dbReference>
<dbReference type="PROSITE" id="PS50045">
    <property type="entry name" value="SIGMA54_INTERACT_4"/>
    <property type="match status" value="1"/>
</dbReference>
<dbReference type="Pfam" id="PF01590">
    <property type="entry name" value="GAF"/>
    <property type="match status" value="1"/>
</dbReference>
<evidence type="ECO:0000256" key="1">
    <source>
        <dbReference type="ARBA" id="ARBA00022741"/>
    </source>
</evidence>
<evidence type="ECO:0000256" key="5">
    <source>
        <dbReference type="ARBA" id="ARBA00023163"/>
    </source>
</evidence>
<evidence type="ECO:0000256" key="6">
    <source>
        <dbReference type="SAM" id="MobiDB-lite"/>
    </source>
</evidence>
<dbReference type="PROSITE" id="PS00675">
    <property type="entry name" value="SIGMA54_INTERACT_1"/>
    <property type="match status" value="1"/>
</dbReference>
<keyword evidence="1" id="KW-0547">Nucleotide-binding</keyword>
<dbReference type="Gene3D" id="1.10.10.60">
    <property type="entry name" value="Homeodomain-like"/>
    <property type="match status" value="1"/>
</dbReference>
<organism evidence="8 9">
    <name type="scientific">Achromobacter ruhlandii</name>
    <dbReference type="NCBI Taxonomy" id="72557"/>
    <lineage>
        <taxon>Bacteria</taxon>
        <taxon>Pseudomonadati</taxon>
        <taxon>Pseudomonadota</taxon>
        <taxon>Betaproteobacteria</taxon>
        <taxon>Burkholderiales</taxon>
        <taxon>Alcaligenaceae</taxon>
        <taxon>Achromobacter</taxon>
    </lineage>
</organism>
<dbReference type="Pfam" id="PF25601">
    <property type="entry name" value="AAA_lid_14"/>
    <property type="match status" value="1"/>
</dbReference>
<dbReference type="EMBL" id="JABBZE010000001">
    <property type="protein sequence ID" value="NMU88290.1"/>
    <property type="molecule type" value="Genomic_DNA"/>
</dbReference>
<dbReference type="InterPro" id="IPR002197">
    <property type="entry name" value="HTH_Fis"/>
</dbReference>
<dbReference type="SMART" id="SM00382">
    <property type="entry name" value="AAA"/>
    <property type="match status" value="1"/>
</dbReference>
<dbReference type="InterPro" id="IPR027417">
    <property type="entry name" value="P-loop_NTPase"/>
</dbReference>
<dbReference type="PANTHER" id="PTHR32071">
    <property type="entry name" value="TRANSCRIPTIONAL REGULATORY PROTEIN"/>
    <property type="match status" value="1"/>
</dbReference>
<reference evidence="8 9" key="1">
    <citation type="submission" date="2020-04" db="EMBL/GenBank/DDBJ databases">
        <title>Achromobacter ruhlandii genome sequencing and assembly.</title>
        <authorList>
            <person name="Martins R.C.R."/>
            <person name="Perdigao-Neto L.V."/>
            <person name="Levin A.S.S."/>
            <person name="Costa S.F."/>
        </authorList>
    </citation>
    <scope>NUCLEOTIDE SEQUENCE [LARGE SCALE GENOMIC DNA]</scope>
    <source>
        <strain evidence="8 9">9035ralo</strain>
    </source>
</reference>
<dbReference type="InterPro" id="IPR003593">
    <property type="entry name" value="AAA+_ATPase"/>
</dbReference>